<dbReference type="Gene3D" id="2.60.120.10">
    <property type="entry name" value="Jelly Rolls"/>
    <property type="match status" value="1"/>
</dbReference>
<dbReference type="InterPro" id="IPR018490">
    <property type="entry name" value="cNMP-bd_dom_sf"/>
</dbReference>
<dbReference type="SUPFAM" id="SSF51206">
    <property type="entry name" value="cAMP-binding domain-like"/>
    <property type="match status" value="1"/>
</dbReference>
<dbReference type="CDD" id="cd00038">
    <property type="entry name" value="CAP_ED"/>
    <property type="match status" value="1"/>
</dbReference>
<sequence>MNLIDRAFLLKKTPIFQSLDMDLLLAVSDKTEVMIFKPESTIFSLGQQGYTLYVIMEGCVKITKSNLSQEIILKSQDCFGEESVFSNKTREYTASATTQVRTLVLNKSQILNIIEECPSVALSFLELYSKQVGLRLPLKYLNQR</sequence>
<dbReference type="InterPro" id="IPR000595">
    <property type="entry name" value="cNMP-bd_dom"/>
</dbReference>
<dbReference type="InterPro" id="IPR050503">
    <property type="entry name" value="cAMP-dep_PK_reg_su-like"/>
</dbReference>
<dbReference type="InterPro" id="IPR014710">
    <property type="entry name" value="RmlC-like_jellyroll"/>
</dbReference>
<gene>
    <name evidence="2" type="ordered locus">G5S_0843</name>
</gene>
<dbReference type="GO" id="GO:0034236">
    <property type="term" value="F:protein kinase A catalytic subunit binding"/>
    <property type="evidence" value="ECO:0007669"/>
    <property type="project" value="TreeGrafter"/>
</dbReference>
<feature type="domain" description="Cyclic nucleotide-binding" evidence="1">
    <location>
        <begin position="15"/>
        <end position="131"/>
    </location>
</feature>
<organism evidence="2 3">
    <name type="scientific">Chlamydia pecorum (strain ATCC VR-628 / DSM 29919 / E58)</name>
    <name type="common">Chlamydophila pecorum</name>
    <dbReference type="NCBI Taxonomy" id="331635"/>
    <lineage>
        <taxon>Bacteria</taxon>
        <taxon>Pseudomonadati</taxon>
        <taxon>Chlamydiota</taxon>
        <taxon>Chlamydiia</taxon>
        <taxon>Chlamydiales</taxon>
        <taxon>Chlamydiaceae</taxon>
        <taxon>Chlamydia/Chlamydophila group</taxon>
        <taxon>Chlamydia</taxon>
    </lineage>
</organism>
<dbReference type="GO" id="GO:0005952">
    <property type="term" value="C:cAMP-dependent protein kinase complex"/>
    <property type="evidence" value="ECO:0007669"/>
    <property type="project" value="InterPro"/>
</dbReference>
<dbReference type="KEGG" id="cpm:G5S_0843"/>
<dbReference type="GO" id="GO:0030552">
    <property type="term" value="F:cAMP binding"/>
    <property type="evidence" value="ECO:0007669"/>
    <property type="project" value="TreeGrafter"/>
</dbReference>
<dbReference type="Proteomes" id="UP000008305">
    <property type="component" value="Chromosome"/>
</dbReference>
<dbReference type="PANTHER" id="PTHR11635:SF152">
    <property type="entry name" value="CAMP-DEPENDENT PROTEIN KINASE TYPE I REGULATORY SUBUNIT-RELATED"/>
    <property type="match status" value="1"/>
</dbReference>
<proteinExistence type="predicted"/>
<protein>
    <submittedName>
        <fullName evidence="2">cAMP-dependent protein kinase regulatory chain</fullName>
    </submittedName>
</protein>
<dbReference type="PANTHER" id="PTHR11635">
    <property type="entry name" value="CAMP-DEPENDENT PROTEIN KINASE REGULATORY CHAIN"/>
    <property type="match status" value="1"/>
</dbReference>
<dbReference type="EMBL" id="CP002608">
    <property type="protein sequence ID" value="AEB41786.1"/>
    <property type="molecule type" value="Genomic_DNA"/>
</dbReference>
<keyword evidence="3" id="KW-1185">Reference proteome</keyword>
<evidence type="ECO:0000259" key="1">
    <source>
        <dbReference type="PROSITE" id="PS50042"/>
    </source>
</evidence>
<dbReference type="SMART" id="SM00100">
    <property type="entry name" value="cNMP"/>
    <property type="match status" value="1"/>
</dbReference>
<dbReference type="Pfam" id="PF00027">
    <property type="entry name" value="cNMP_binding"/>
    <property type="match status" value="1"/>
</dbReference>
<name>A0AA34RDL2_CHLPE</name>
<dbReference type="PROSITE" id="PS50042">
    <property type="entry name" value="CNMP_BINDING_3"/>
    <property type="match status" value="1"/>
</dbReference>
<dbReference type="GO" id="GO:0005829">
    <property type="term" value="C:cytosol"/>
    <property type="evidence" value="ECO:0007669"/>
    <property type="project" value="TreeGrafter"/>
</dbReference>
<dbReference type="RefSeq" id="WP_013712864.1">
    <property type="nucleotide sequence ID" value="NC_015408.1"/>
</dbReference>
<dbReference type="GO" id="GO:0004862">
    <property type="term" value="F:cAMP-dependent protein kinase inhibitor activity"/>
    <property type="evidence" value="ECO:0007669"/>
    <property type="project" value="TreeGrafter"/>
</dbReference>
<evidence type="ECO:0000313" key="3">
    <source>
        <dbReference type="Proteomes" id="UP000008305"/>
    </source>
</evidence>
<dbReference type="AlphaFoldDB" id="A0AA34RDL2"/>
<reference evidence="2 3" key="1">
    <citation type="journal article" date="2011" name="J. Bacteriol.">
        <title>Genome sequence of the obligate intracellular animal pathogen Chlamydia pecorum E58.</title>
        <authorList>
            <person name="Mojica S."/>
            <person name="Huot Creasy H."/>
            <person name="Daugherty S."/>
            <person name="Read T.D."/>
            <person name="Kim T."/>
            <person name="Kaltenboeck B."/>
            <person name="Bavoil P."/>
            <person name="Myers G.S."/>
        </authorList>
    </citation>
    <scope>NUCLEOTIDE SEQUENCE [LARGE SCALE GENOMIC DNA]</scope>
    <source>
        <strain evidence="2 3">E58</strain>
    </source>
</reference>
<accession>A0AA34RDL2</accession>
<evidence type="ECO:0000313" key="2">
    <source>
        <dbReference type="EMBL" id="AEB41786.1"/>
    </source>
</evidence>